<evidence type="ECO:0000259" key="1">
    <source>
        <dbReference type="PROSITE" id="PS50904"/>
    </source>
</evidence>
<dbReference type="InterPro" id="IPR037365">
    <property type="entry name" value="Slowmo/Ups"/>
</dbReference>
<proteinExistence type="predicted"/>
<protein>
    <recommendedName>
        <fullName evidence="1">PRELI/MSF1 domain-containing protein</fullName>
    </recommendedName>
</protein>
<feature type="domain" description="PRELI/MSF1" evidence="1">
    <location>
        <begin position="2"/>
        <end position="174"/>
    </location>
</feature>
<dbReference type="InterPro" id="IPR006797">
    <property type="entry name" value="PRELI/MSF1_dom"/>
</dbReference>
<evidence type="ECO:0000313" key="3">
    <source>
        <dbReference type="Proteomes" id="UP001527925"/>
    </source>
</evidence>
<dbReference type="PANTHER" id="PTHR11158">
    <property type="entry name" value="MSF1/PX19 RELATED"/>
    <property type="match status" value="1"/>
</dbReference>
<evidence type="ECO:0000313" key="2">
    <source>
        <dbReference type="EMBL" id="KAL2916843.1"/>
    </source>
</evidence>
<dbReference type="Proteomes" id="UP001527925">
    <property type="component" value="Unassembled WGS sequence"/>
</dbReference>
<reference evidence="2 3" key="1">
    <citation type="submission" date="2023-09" db="EMBL/GenBank/DDBJ databases">
        <title>Pangenome analysis of Batrachochytrium dendrobatidis and related Chytrids.</title>
        <authorList>
            <person name="Yacoub M.N."/>
            <person name="Stajich J.E."/>
            <person name="James T.Y."/>
        </authorList>
    </citation>
    <scope>NUCLEOTIDE SEQUENCE [LARGE SCALE GENOMIC DNA]</scope>
    <source>
        <strain evidence="2 3">JEL0888</strain>
    </source>
</reference>
<organism evidence="2 3">
    <name type="scientific">Polyrhizophydium stewartii</name>
    <dbReference type="NCBI Taxonomy" id="2732419"/>
    <lineage>
        <taxon>Eukaryota</taxon>
        <taxon>Fungi</taxon>
        <taxon>Fungi incertae sedis</taxon>
        <taxon>Chytridiomycota</taxon>
        <taxon>Chytridiomycota incertae sedis</taxon>
        <taxon>Chytridiomycetes</taxon>
        <taxon>Rhizophydiales</taxon>
        <taxon>Rhizophydiales incertae sedis</taxon>
        <taxon>Polyrhizophydium</taxon>
    </lineage>
</organism>
<sequence length="176" mass="19857">MVTVLTLKTTLQHHWEDVTKAIWQKYPNPFASHVLAADVVEQRVDPQTGVLHTTRLFLKKGNLPKWGRHLISAPEAFILEKSTVDPASKTMITVTRNLSHVKLMFVEETQTIRQDPADPTRTEMITDARIVSNTALTPIRARIEGFGLSRFKTNALNSTKGLLHVLEQITKKKALI</sequence>
<comment type="caution">
    <text evidence="2">The sequence shown here is derived from an EMBL/GenBank/DDBJ whole genome shotgun (WGS) entry which is preliminary data.</text>
</comment>
<name>A0ABR4NBD7_9FUNG</name>
<gene>
    <name evidence="2" type="ORF">HK105_203622</name>
</gene>
<dbReference type="Pfam" id="PF04707">
    <property type="entry name" value="PRELI"/>
    <property type="match status" value="1"/>
</dbReference>
<accession>A0ABR4NBD7</accession>
<dbReference type="EMBL" id="JADGIZ020000014">
    <property type="protein sequence ID" value="KAL2916843.1"/>
    <property type="molecule type" value="Genomic_DNA"/>
</dbReference>
<keyword evidence="3" id="KW-1185">Reference proteome</keyword>
<dbReference type="PROSITE" id="PS50904">
    <property type="entry name" value="PRELI_MSF1"/>
    <property type="match status" value="1"/>
</dbReference>